<protein>
    <recommendedName>
        <fullName evidence="1">DUF4216 domain-containing protein</fullName>
    </recommendedName>
</protein>
<comment type="caution">
    <text evidence="2">The sequence shown here is derived from an EMBL/GenBank/DDBJ whole genome shotgun (WGS) entry which is preliminary data.</text>
</comment>
<reference evidence="2 4" key="1">
    <citation type="journal article" date="2022" name="Nat. Plants">
        <title>Genomes of leafy and leafless Platanthera orchids illuminate the evolution of mycoheterotrophy.</title>
        <authorList>
            <person name="Li M.H."/>
            <person name="Liu K.W."/>
            <person name="Li Z."/>
            <person name="Lu H.C."/>
            <person name="Ye Q.L."/>
            <person name="Zhang D."/>
            <person name="Wang J.Y."/>
            <person name="Li Y.F."/>
            <person name="Zhong Z.M."/>
            <person name="Liu X."/>
            <person name="Yu X."/>
            <person name="Liu D.K."/>
            <person name="Tu X.D."/>
            <person name="Liu B."/>
            <person name="Hao Y."/>
            <person name="Liao X.Y."/>
            <person name="Jiang Y.T."/>
            <person name="Sun W.H."/>
            <person name="Chen J."/>
            <person name="Chen Y.Q."/>
            <person name="Ai Y."/>
            <person name="Zhai J.W."/>
            <person name="Wu S.S."/>
            <person name="Zhou Z."/>
            <person name="Hsiao Y.Y."/>
            <person name="Wu W.L."/>
            <person name="Chen Y.Y."/>
            <person name="Lin Y.F."/>
            <person name="Hsu J.L."/>
            <person name="Li C.Y."/>
            <person name="Wang Z.W."/>
            <person name="Zhao X."/>
            <person name="Zhong W.Y."/>
            <person name="Ma X.K."/>
            <person name="Ma L."/>
            <person name="Huang J."/>
            <person name="Chen G.Z."/>
            <person name="Huang M.Z."/>
            <person name="Huang L."/>
            <person name="Peng D.H."/>
            <person name="Luo Y.B."/>
            <person name="Zou S.Q."/>
            <person name="Chen S.P."/>
            <person name="Lan S."/>
            <person name="Tsai W.C."/>
            <person name="Van de Peer Y."/>
            <person name="Liu Z.J."/>
        </authorList>
    </citation>
    <scope>NUCLEOTIDE SEQUENCE [LARGE SCALE GENOMIC DNA]</scope>
    <source>
        <strain evidence="2">Lor287</strain>
    </source>
</reference>
<evidence type="ECO:0000313" key="2">
    <source>
        <dbReference type="EMBL" id="KAK8936611.1"/>
    </source>
</evidence>
<accession>A0AAP0G4G3</accession>
<evidence type="ECO:0000259" key="1">
    <source>
        <dbReference type="Pfam" id="PF13952"/>
    </source>
</evidence>
<reference evidence="2" key="2">
    <citation type="submission" date="2024-02" db="EMBL/GenBank/DDBJ databases">
        <authorList>
            <person name="Li M.-H."/>
            <person name="Liu K.-W."/>
            <person name="Li Z."/>
            <person name="Lu H.-C."/>
            <person name="Ye Q.-L."/>
            <person name="Zhang D."/>
            <person name="Wang J.-Y."/>
            <person name="Li Y.-F."/>
            <person name="Zhong Z.-M."/>
            <person name="Liu X."/>
            <person name="Yu X."/>
            <person name="Liu D.-K."/>
            <person name="Tu X.-D."/>
            <person name="Liu B."/>
            <person name="Hao Y."/>
            <person name="Liao X.-Y."/>
            <person name="Jiang Y.-T."/>
            <person name="Sun W.-H."/>
            <person name="Chen J."/>
            <person name="Ai Y."/>
            <person name="Zhai J.-W."/>
            <person name="Wu S.-S."/>
            <person name="Zhou Z."/>
            <person name="Hsiao Y.-Y."/>
            <person name="Wu W.-L."/>
            <person name="Chen Y.-Y."/>
            <person name="Lin Y.-F."/>
            <person name="Hsu J.-L."/>
            <person name="Li C.-Y."/>
            <person name="Wang Z.-W."/>
            <person name="Zhao X."/>
            <person name="Zhong W.-Y."/>
            <person name="Ma X.-K."/>
            <person name="Ma L."/>
            <person name="Huang J."/>
            <person name="Chen G.-Z."/>
            <person name="Huang M.-Z."/>
            <person name="Huang L."/>
            <person name="Peng D.-H."/>
            <person name="Luo Y.-B."/>
            <person name="Zou S.-Q."/>
            <person name="Chen S.-P."/>
            <person name="Lan S."/>
            <person name="Tsai W.-C."/>
            <person name="Van De Peer Y."/>
            <person name="Liu Z.-J."/>
        </authorList>
    </citation>
    <scope>NUCLEOTIDE SEQUENCE</scope>
    <source>
        <strain evidence="2">Lor287</strain>
        <tissue evidence="2">Leaf</tissue>
    </source>
</reference>
<gene>
    <name evidence="3" type="ORF">KSP39_PZI005965</name>
    <name evidence="2" type="ORF">KSP39_PZI012496</name>
</gene>
<dbReference type="InterPro" id="IPR025312">
    <property type="entry name" value="DUF4216"/>
</dbReference>
<dbReference type="AlphaFoldDB" id="A0AAP0G4G3"/>
<dbReference type="PANTHER" id="PTHR48258">
    <property type="entry name" value="DUF4218 DOMAIN-CONTAINING PROTEIN-RELATED"/>
    <property type="match status" value="1"/>
</dbReference>
<dbReference type="Pfam" id="PF13952">
    <property type="entry name" value="DUF4216"/>
    <property type="match status" value="1"/>
</dbReference>
<dbReference type="Proteomes" id="UP001418222">
    <property type="component" value="Unassembled WGS sequence"/>
</dbReference>
<proteinExistence type="predicted"/>
<keyword evidence="4" id="KW-1185">Reference proteome</keyword>
<evidence type="ECO:0000313" key="4">
    <source>
        <dbReference type="Proteomes" id="UP001418222"/>
    </source>
</evidence>
<feature type="domain" description="DUF4216" evidence="1">
    <location>
        <begin position="121"/>
        <end position="183"/>
    </location>
</feature>
<organism evidence="2 4">
    <name type="scientific">Platanthera zijinensis</name>
    <dbReference type="NCBI Taxonomy" id="2320716"/>
    <lineage>
        <taxon>Eukaryota</taxon>
        <taxon>Viridiplantae</taxon>
        <taxon>Streptophyta</taxon>
        <taxon>Embryophyta</taxon>
        <taxon>Tracheophyta</taxon>
        <taxon>Spermatophyta</taxon>
        <taxon>Magnoliopsida</taxon>
        <taxon>Liliopsida</taxon>
        <taxon>Asparagales</taxon>
        <taxon>Orchidaceae</taxon>
        <taxon>Orchidoideae</taxon>
        <taxon>Orchideae</taxon>
        <taxon>Orchidinae</taxon>
        <taxon>Platanthera</taxon>
    </lineage>
</organism>
<name>A0AAP0G4G3_9ASPA</name>
<sequence length="273" mass="32008">MLYFFCREHELYLQKCKKRSTWSKGKNQRDDFIQWFETRAMNDDVHDWVKELSRGPNNVAKMYSAYIINGYRFHTRKRDARRKTQNSGVTLEAVTPSFKSISDENPATICMTYYGAITSIIELDYYGHLNYVLFKCVWFEAEEDNYGMTCVYFNKECYKNDPFVLASQVQQCFYVEDSFNKNKHYVLKVHPRDSFEMGDNSNSNTQEVPEISINIAIQEDDCEVDLAREDVPDDIIELPLSEIHVQHTRVDDEAIFESENEIDAASIFSDNTN</sequence>
<dbReference type="EMBL" id="JBBWWQ010000010">
    <property type="protein sequence ID" value="KAK8936611.1"/>
    <property type="molecule type" value="Genomic_DNA"/>
</dbReference>
<dbReference type="PANTHER" id="PTHR48258:SF8">
    <property type="entry name" value="DUF4216 DOMAIN-CONTAINING PROTEIN"/>
    <property type="match status" value="1"/>
</dbReference>
<dbReference type="EMBL" id="JBBWWQ010000004">
    <property type="protein sequence ID" value="KAK8949444.1"/>
    <property type="molecule type" value="Genomic_DNA"/>
</dbReference>
<evidence type="ECO:0000313" key="3">
    <source>
        <dbReference type="EMBL" id="KAK8949444.1"/>
    </source>
</evidence>